<keyword evidence="5" id="KW-1133">Transmembrane helix</keyword>
<evidence type="ECO:0000313" key="6">
    <source>
        <dbReference type="EMBL" id="KAJ8029633.1"/>
    </source>
</evidence>
<dbReference type="PANTHER" id="PTHR22904:SF532">
    <property type="entry name" value="HEAT SHOCK PROTEIN STI1-LIKE PROTEIN"/>
    <property type="match status" value="1"/>
</dbReference>
<reference evidence="6" key="1">
    <citation type="submission" date="2021-10" db="EMBL/GenBank/DDBJ databases">
        <title>Tropical sea cucumber genome reveals ecological adaptation and Cuvierian tubules defense mechanism.</title>
        <authorList>
            <person name="Chen T."/>
        </authorList>
    </citation>
    <scope>NUCLEOTIDE SEQUENCE</scope>
    <source>
        <strain evidence="6">Nanhai2018</strain>
        <tissue evidence="6">Muscle</tissue>
    </source>
</reference>
<evidence type="ECO:0000256" key="5">
    <source>
        <dbReference type="SAM" id="Phobius"/>
    </source>
</evidence>
<evidence type="ECO:0000256" key="3">
    <source>
        <dbReference type="PROSITE-ProRule" id="PRU00339"/>
    </source>
</evidence>
<keyword evidence="5" id="KW-0812">Transmembrane</keyword>
<keyword evidence="7" id="KW-1185">Reference proteome</keyword>
<sequence length="234" mass="26388">MADKNRARTAFTRGKSNLEKGRPLQAMLSFTEAVKCDEEHYDSYLWRADAFLQLEYHYLARDDAQKCIDLKPSAIEGYIKKGEIEYKAEAFKEARETYEKALDVDSENAEVLAALNKTNRAERGQMFRERGLHMKGIGVGAVVGVLFLVINEFFVETQPVQGIIMKGIIFAACTYLGYAATKLYTDLLEQQRKLMLEPPKDIQSDPFANLPNTIPTPSNSSSSQSTSNSNVRKR</sequence>
<keyword evidence="2 3" id="KW-0802">TPR repeat</keyword>
<dbReference type="PROSITE" id="PS50005">
    <property type="entry name" value="TPR"/>
    <property type="match status" value="1"/>
</dbReference>
<dbReference type="GO" id="GO:0051879">
    <property type="term" value="F:Hsp90 protein binding"/>
    <property type="evidence" value="ECO:0007669"/>
    <property type="project" value="TreeGrafter"/>
</dbReference>
<feature type="region of interest" description="Disordered" evidence="4">
    <location>
        <begin position="200"/>
        <end position="234"/>
    </location>
</feature>
<dbReference type="Proteomes" id="UP001152320">
    <property type="component" value="Chromosome 14"/>
</dbReference>
<evidence type="ECO:0000313" key="7">
    <source>
        <dbReference type="Proteomes" id="UP001152320"/>
    </source>
</evidence>
<name>A0A9Q1BN48_HOLLE</name>
<comment type="caution">
    <text evidence="6">The sequence shown here is derived from an EMBL/GenBank/DDBJ whole genome shotgun (WGS) entry which is preliminary data.</text>
</comment>
<feature type="compositionally biased region" description="Low complexity" evidence="4">
    <location>
        <begin position="211"/>
        <end position="234"/>
    </location>
</feature>
<dbReference type="SUPFAM" id="SSF48452">
    <property type="entry name" value="TPR-like"/>
    <property type="match status" value="1"/>
</dbReference>
<dbReference type="OrthoDB" id="2423701at2759"/>
<proteinExistence type="predicted"/>
<feature type="transmembrane region" description="Helical" evidence="5">
    <location>
        <begin position="163"/>
        <end position="185"/>
    </location>
</feature>
<feature type="repeat" description="TPR" evidence="3">
    <location>
        <begin position="75"/>
        <end position="108"/>
    </location>
</feature>
<evidence type="ECO:0000256" key="1">
    <source>
        <dbReference type="ARBA" id="ARBA00022737"/>
    </source>
</evidence>
<dbReference type="AlphaFoldDB" id="A0A9Q1BN48"/>
<keyword evidence="5" id="KW-0472">Membrane</keyword>
<feature type="transmembrane region" description="Helical" evidence="5">
    <location>
        <begin position="132"/>
        <end position="151"/>
    </location>
</feature>
<evidence type="ECO:0000256" key="2">
    <source>
        <dbReference type="ARBA" id="ARBA00022803"/>
    </source>
</evidence>
<dbReference type="SMART" id="SM00028">
    <property type="entry name" value="TPR"/>
    <property type="match status" value="3"/>
</dbReference>
<dbReference type="Pfam" id="PF13181">
    <property type="entry name" value="TPR_8"/>
    <property type="match status" value="2"/>
</dbReference>
<organism evidence="6 7">
    <name type="scientific">Holothuria leucospilota</name>
    <name type="common">Black long sea cucumber</name>
    <name type="synonym">Mertensiothuria leucospilota</name>
    <dbReference type="NCBI Taxonomy" id="206669"/>
    <lineage>
        <taxon>Eukaryota</taxon>
        <taxon>Metazoa</taxon>
        <taxon>Echinodermata</taxon>
        <taxon>Eleutherozoa</taxon>
        <taxon>Echinozoa</taxon>
        <taxon>Holothuroidea</taxon>
        <taxon>Aspidochirotacea</taxon>
        <taxon>Aspidochirotida</taxon>
        <taxon>Holothuriidae</taxon>
        <taxon>Holothuria</taxon>
    </lineage>
</organism>
<gene>
    <name evidence="6" type="ORF">HOLleu_29077</name>
</gene>
<evidence type="ECO:0000256" key="4">
    <source>
        <dbReference type="SAM" id="MobiDB-lite"/>
    </source>
</evidence>
<accession>A0A9Q1BN48</accession>
<protein>
    <submittedName>
        <fullName evidence="6">Protein STIP1-like</fullName>
    </submittedName>
</protein>
<dbReference type="Gene3D" id="1.25.40.10">
    <property type="entry name" value="Tetratricopeptide repeat domain"/>
    <property type="match status" value="1"/>
</dbReference>
<keyword evidence="1" id="KW-0677">Repeat</keyword>
<dbReference type="PANTHER" id="PTHR22904">
    <property type="entry name" value="TPR REPEAT CONTAINING PROTEIN"/>
    <property type="match status" value="1"/>
</dbReference>
<dbReference type="InterPro" id="IPR011990">
    <property type="entry name" value="TPR-like_helical_dom_sf"/>
</dbReference>
<dbReference type="EMBL" id="JAIZAY010000014">
    <property type="protein sequence ID" value="KAJ8029633.1"/>
    <property type="molecule type" value="Genomic_DNA"/>
</dbReference>
<dbReference type="InterPro" id="IPR019734">
    <property type="entry name" value="TPR_rpt"/>
</dbReference>